<dbReference type="STRING" id="1245745.A0A0A2V766"/>
<dbReference type="EMBL" id="ANFO01001230">
    <property type="protein sequence ID" value="KGQ03353.1"/>
    <property type="molecule type" value="Genomic_DNA"/>
</dbReference>
<dbReference type="InterPro" id="IPR036915">
    <property type="entry name" value="Cyclin-like_sf"/>
</dbReference>
<evidence type="ECO:0000256" key="1">
    <source>
        <dbReference type="ARBA" id="ARBA00023127"/>
    </source>
</evidence>
<keyword evidence="1" id="KW-0195">Cyclin</keyword>
<gene>
    <name evidence="4" type="ORF">BBAD15_g11378</name>
</gene>
<dbReference type="eggNOG" id="KOG2496">
    <property type="taxonomic scope" value="Eukaryota"/>
</dbReference>
<dbReference type="CDD" id="cd20525">
    <property type="entry name" value="CYCLIN_CCNH_rpt2"/>
    <property type="match status" value="1"/>
</dbReference>
<evidence type="ECO:0000259" key="3">
    <source>
        <dbReference type="SMART" id="SM00385"/>
    </source>
</evidence>
<feature type="domain" description="Cyclin-like" evidence="3">
    <location>
        <begin position="408"/>
        <end position="490"/>
    </location>
</feature>
<dbReference type="PANTHER" id="PTHR34618">
    <property type="entry name" value="SURFACE PROTEIN MAS1, PUTATIVE-RELATED"/>
    <property type="match status" value="1"/>
</dbReference>
<dbReference type="PANTHER" id="PTHR34618:SF1">
    <property type="entry name" value="SECRETED PROTEIN"/>
    <property type="match status" value="1"/>
</dbReference>
<dbReference type="Gene3D" id="1.10.472.10">
    <property type="entry name" value="Cyclin-like"/>
    <property type="match status" value="2"/>
</dbReference>
<protein>
    <submittedName>
        <fullName evidence="4">Cyclin CCL1</fullName>
    </submittedName>
</protein>
<dbReference type="SMART" id="SM00385">
    <property type="entry name" value="CYCLIN"/>
    <property type="match status" value="1"/>
</dbReference>
<dbReference type="CDD" id="cd20524">
    <property type="entry name" value="CYCLIN_CCNH_rpt1"/>
    <property type="match status" value="1"/>
</dbReference>
<dbReference type="InterPro" id="IPR031658">
    <property type="entry name" value="Cyclin_C_2"/>
</dbReference>
<dbReference type="InterPro" id="IPR013763">
    <property type="entry name" value="Cyclin-like_dom"/>
</dbReference>
<dbReference type="Proteomes" id="UP000030106">
    <property type="component" value="Unassembled WGS sequence"/>
</dbReference>
<comment type="caution">
    <text evidence="4">The sequence shown here is derived from an EMBL/GenBank/DDBJ whole genome shotgun (WGS) entry which is preliminary data.</text>
</comment>
<dbReference type="OrthoDB" id="340962at2759"/>
<dbReference type="HOGENOM" id="CLU_398465_0_0_1"/>
<evidence type="ECO:0000313" key="4">
    <source>
        <dbReference type="EMBL" id="KGQ03353.1"/>
    </source>
</evidence>
<feature type="region of interest" description="Disordered" evidence="2">
    <location>
        <begin position="648"/>
        <end position="691"/>
    </location>
</feature>
<accession>A0A0A2V766</accession>
<sequence>MRYSIVFTTLAAGASAHGVIRNVVGANGVSMPGLGVADGTPRNCAANACGAQADTCIIRDADISAGKSPLGWTQGHGEVDPEGLVATFMGKGGNVPTNSGTSGATGVEDNIPANILSQQRKQRRDEHLNEMRGVFSGLFNLPVVGVLGLGGKPNDYPVETIVGDMAGQGAEKGMPTSSDDGKVSLIYRQINQDGAGPLTAAIDPSSGGKDGKAFQSASMPLNMPGVGISGLSIATNTDYPITVQMPEGMTCEGEIAGVKNVCVVRVRNQAFAGPFGGAAAFTQSDKARKRAVAYRLKKRFEINREAEDVLHHLHALTLDVNLAQHSAFGIPSIAALARHHRAMATEDERYRQSSQFRLWSFSPAGLKELRHKTNALAKHQIAARLNADPPPDFLTPEEEARLVKFFTIELIRAAQFCELPTEIRSTAAIFLRRFYVTNSVMTYPPTELLKTSLFFGCKAEGFYIRLARLADKFPNTTSEQILAGEFLLCQGIRFAFDVRHPFRALEGAILELRRKLPTEQNRINTAHMRAREILKFSTLVTDVYFHYAPSQIMMAALLMTDAGLVDTLIPLPEPADEHVTTQTALRNRTFTALEACRKILEEEPPERMTDYWGTPETVKSMKPLRKKLQKCRDPDRANLVALQQARREQASIKAKKPSVPVDGGLGTEAESRDAKRRKLEAADDVFGPALG</sequence>
<dbReference type="InterPro" id="IPR021476">
    <property type="entry name" value="Egh16-like"/>
</dbReference>
<name>A0A0A2V766_BEABA</name>
<organism evidence="4 5">
    <name type="scientific">Beauveria bassiana D1-5</name>
    <dbReference type="NCBI Taxonomy" id="1245745"/>
    <lineage>
        <taxon>Eukaryota</taxon>
        <taxon>Fungi</taxon>
        <taxon>Dikarya</taxon>
        <taxon>Ascomycota</taxon>
        <taxon>Pezizomycotina</taxon>
        <taxon>Sordariomycetes</taxon>
        <taxon>Hypocreomycetidae</taxon>
        <taxon>Hypocreales</taxon>
        <taxon>Cordycipitaceae</taxon>
        <taxon>Beauveria</taxon>
    </lineage>
</organism>
<proteinExistence type="predicted"/>
<dbReference type="Pfam" id="PF11327">
    <property type="entry name" value="Egh16-like"/>
    <property type="match status" value="1"/>
</dbReference>
<evidence type="ECO:0000256" key="2">
    <source>
        <dbReference type="SAM" id="MobiDB-lite"/>
    </source>
</evidence>
<dbReference type="AlphaFoldDB" id="A0A0A2V766"/>
<dbReference type="SUPFAM" id="SSF47954">
    <property type="entry name" value="Cyclin-like"/>
    <property type="match status" value="2"/>
</dbReference>
<evidence type="ECO:0000313" key="5">
    <source>
        <dbReference type="Proteomes" id="UP000030106"/>
    </source>
</evidence>
<dbReference type="Pfam" id="PF16899">
    <property type="entry name" value="Cyclin_C_2"/>
    <property type="match status" value="1"/>
</dbReference>
<reference evidence="4 5" key="1">
    <citation type="submission" date="2012-10" db="EMBL/GenBank/DDBJ databases">
        <title>Genome sequencing and analysis of entomopathogenic fungi Beauveria bassiana D1-5.</title>
        <authorList>
            <person name="Li Q."/>
            <person name="Wang L."/>
            <person name="Zhang Z."/>
            <person name="Wang Q."/>
            <person name="Ren J."/>
            <person name="Wang M."/>
            <person name="Xu W."/>
            <person name="Wang J."/>
            <person name="Lu Y."/>
            <person name="Du Q."/>
            <person name="Sun Z."/>
        </authorList>
    </citation>
    <scope>NUCLEOTIDE SEQUENCE [LARGE SCALE GENOMIC DNA]</scope>
    <source>
        <strain evidence="4 5">D1-5</strain>
    </source>
</reference>